<accession>A0ACC3DSJ0</accession>
<reference evidence="1" key="1">
    <citation type="submission" date="2024-09" db="EMBL/GenBank/DDBJ databases">
        <title>Black Yeasts Isolated from many extreme environments.</title>
        <authorList>
            <person name="Coleine C."/>
            <person name="Stajich J.E."/>
            <person name="Selbmann L."/>
        </authorList>
    </citation>
    <scope>NUCLEOTIDE SEQUENCE</scope>
    <source>
        <strain evidence="1">CCFEE 5737</strain>
    </source>
</reference>
<sequence>EYWTVIPHGQAPWFMRAIRNPRELFHPSDNNFGGEQNMEKSAGSRTGSYRASTPDSIAHEKGQMNGVVEEVGVAHGQGYAHEGPEYPQASYAGPSRGERRD</sequence>
<comment type="caution">
    <text evidence="1">The sequence shown here is derived from an EMBL/GenBank/DDBJ whole genome shotgun (WGS) entry which is preliminary data.</text>
</comment>
<keyword evidence="2" id="KW-1185">Reference proteome</keyword>
<dbReference type="Proteomes" id="UP001186974">
    <property type="component" value="Unassembled WGS sequence"/>
</dbReference>
<feature type="non-terminal residue" evidence="1">
    <location>
        <position position="1"/>
    </location>
</feature>
<evidence type="ECO:0000313" key="1">
    <source>
        <dbReference type="EMBL" id="KAK3079729.1"/>
    </source>
</evidence>
<dbReference type="EMBL" id="JAWDJW010000955">
    <property type="protein sequence ID" value="KAK3079729.1"/>
    <property type="molecule type" value="Genomic_DNA"/>
</dbReference>
<gene>
    <name evidence="1" type="ORF">LTS18_004048</name>
</gene>
<evidence type="ECO:0000313" key="2">
    <source>
        <dbReference type="Proteomes" id="UP001186974"/>
    </source>
</evidence>
<proteinExistence type="predicted"/>
<protein>
    <submittedName>
        <fullName evidence="1">Uncharacterized protein</fullName>
    </submittedName>
</protein>
<organism evidence="1 2">
    <name type="scientific">Coniosporium uncinatum</name>
    <dbReference type="NCBI Taxonomy" id="93489"/>
    <lineage>
        <taxon>Eukaryota</taxon>
        <taxon>Fungi</taxon>
        <taxon>Dikarya</taxon>
        <taxon>Ascomycota</taxon>
        <taxon>Pezizomycotina</taxon>
        <taxon>Dothideomycetes</taxon>
        <taxon>Dothideomycetes incertae sedis</taxon>
        <taxon>Coniosporium</taxon>
    </lineage>
</organism>
<name>A0ACC3DSJ0_9PEZI</name>